<sequence>MAPEVVVLVDWVWERWSMGRVMEMVDERMGGDYDVEEVEMVLKLLSKKLGLMCSHPAAGERPSMRDVVMYLHGEGGPLEVSKSQPLDHEGGIGTDGFDDLLHSYPSSMERLEEEEDSFAGADAPSTAPVPLFPFGGDWRGEKV</sequence>
<evidence type="ECO:0000313" key="1">
    <source>
        <dbReference type="EMBL" id="KAJ8631773.1"/>
    </source>
</evidence>
<accession>A0ACC2LF07</accession>
<keyword evidence="2" id="KW-1185">Reference proteome</keyword>
<organism evidence="1 2">
    <name type="scientific">Persea americana</name>
    <name type="common">Avocado</name>
    <dbReference type="NCBI Taxonomy" id="3435"/>
    <lineage>
        <taxon>Eukaryota</taxon>
        <taxon>Viridiplantae</taxon>
        <taxon>Streptophyta</taxon>
        <taxon>Embryophyta</taxon>
        <taxon>Tracheophyta</taxon>
        <taxon>Spermatophyta</taxon>
        <taxon>Magnoliopsida</taxon>
        <taxon>Magnoliidae</taxon>
        <taxon>Laurales</taxon>
        <taxon>Lauraceae</taxon>
        <taxon>Persea</taxon>
    </lineage>
</organism>
<name>A0ACC2LF07_PERAE</name>
<evidence type="ECO:0000313" key="2">
    <source>
        <dbReference type="Proteomes" id="UP001234297"/>
    </source>
</evidence>
<dbReference type="EMBL" id="CM056815">
    <property type="protein sequence ID" value="KAJ8631773.1"/>
    <property type="molecule type" value="Genomic_DNA"/>
</dbReference>
<protein>
    <submittedName>
        <fullName evidence="1">Uncharacterized protein</fullName>
    </submittedName>
</protein>
<comment type="caution">
    <text evidence="1">The sequence shown here is derived from an EMBL/GenBank/DDBJ whole genome shotgun (WGS) entry which is preliminary data.</text>
</comment>
<dbReference type="Proteomes" id="UP001234297">
    <property type="component" value="Chromosome 7"/>
</dbReference>
<reference evidence="1 2" key="1">
    <citation type="journal article" date="2022" name="Hortic Res">
        <title>A haplotype resolved chromosomal level avocado genome allows analysis of novel avocado genes.</title>
        <authorList>
            <person name="Nath O."/>
            <person name="Fletcher S.J."/>
            <person name="Hayward A."/>
            <person name="Shaw L.M."/>
            <person name="Masouleh A.K."/>
            <person name="Furtado A."/>
            <person name="Henry R.J."/>
            <person name="Mitter N."/>
        </authorList>
    </citation>
    <scope>NUCLEOTIDE SEQUENCE [LARGE SCALE GENOMIC DNA]</scope>
    <source>
        <strain evidence="2">cv. Hass</strain>
    </source>
</reference>
<proteinExistence type="predicted"/>
<gene>
    <name evidence="1" type="ORF">MRB53_025096</name>
</gene>